<evidence type="ECO:0000256" key="1">
    <source>
        <dbReference type="ARBA" id="ARBA00023015"/>
    </source>
</evidence>
<evidence type="ECO:0000259" key="6">
    <source>
        <dbReference type="PROSITE" id="PS50110"/>
    </source>
</evidence>
<protein>
    <submittedName>
        <fullName evidence="7">Response regulator transcription factor</fullName>
    </submittedName>
</protein>
<dbReference type="Pfam" id="PF00196">
    <property type="entry name" value="GerE"/>
    <property type="match status" value="1"/>
</dbReference>
<proteinExistence type="predicted"/>
<dbReference type="InterPro" id="IPR001789">
    <property type="entry name" value="Sig_transdc_resp-reg_receiver"/>
</dbReference>
<dbReference type="InterPro" id="IPR000792">
    <property type="entry name" value="Tscrpt_reg_LuxR_C"/>
</dbReference>
<evidence type="ECO:0000313" key="7">
    <source>
        <dbReference type="EMBL" id="MFD1787016.1"/>
    </source>
</evidence>
<evidence type="ECO:0000256" key="2">
    <source>
        <dbReference type="ARBA" id="ARBA00023125"/>
    </source>
</evidence>
<accession>A0ABW4NAE0</accession>
<evidence type="ECO:0000259" key="5">
    <source>
        <dbReference type="PROSITE" id="PS50043"/>
    </source>
</evidence>
<dbReference type="SMART" id="SM00448">
    <property type="entry name" value="REC"/>
    <property type="match status" value="1"/>
</dbReference>
<dbReference type="Gene3D" id="1.10.10.10">
    <property type="entry name" value="Winged helix-like DNA-binding domain superfamily/Winged helix DNA-binding domain"/>
    <property type="match status" value="1"/>
</dbReference>
<dbReference type="PROSITE" id="PS50043">
    <property type="entry name" value="HTH_LUXR_2"/>
    <property type="match status" value="1"/>
</dbReference>
<sequence>MYVYIVDDEREVGASLATMLNKSGHMASCFLSGQAFLNVAVDLAPGCVLLDLCLLDQSGLEVQAQLATLDHGHAVVTVSGVGDIPDAVQAMRSGAIDFLRKPHRRAELFEVIERAAETVRTRMESRSKSLTFRRLDDLSTRECEVLEALRNGRPSKTVANLLNISVRTVDMHRANIIRKLGVSNMTAALMLARDAHRI</sequence>
<evidence type="ECO:0000256" key="4">
    <source>
        <dbReference type="PROSITE-ProRule" id="PRU00169"/>
    </source>
</evidence>
<dbReference type="SUPFAM" id="SSF46894">
    <property type="entry name" value="C-terminal effector domain of the bipartite response regulators"/>
    <property type="match status" value="1"/>
</dbReference>
<evidence type="ECO:0000256" key="3">
    <source>
        <dbReference type="ARBA" id="ARBA00023163"/>
    </source>
</evidence>
<dbReference type="PROSITE" id="PS00622">
    <property type="entry name" value="HTH_LUXR_1"/>
    <property type="match status" value="1"/>
</dbReference>
<dbReference type="Gene3D" id="3.40.50.2300">
    <property type="match status" value="1"/>
</dbReference>
<dbReference type="Pfam" id="PF00072">
    <property type="entry name" value="Response_reg"/>
    <property type="match status" value="1"/>
</dbReference>
<dbReference type="SUPFAM" id="SSF52172">
    <property type="entry name" value="CheY-like"/>
    <property type="match status" value="1"/>
</dbReference>
<dbReference type="InterPro" id="IPR011006">
    <property type="entry name" value="CheY-like_superfamily"/>
</dbReference>
<dbReference type="PRINTS" id="PR00038">
    <property type="entry name" value="HTHLUXR"/>
</dbReference>
<dbReference type="RefSeq" id="WP_380939389.1">
    <property type="nucleotide sequence ID" value="NZ_JBHUFC010000002.1"/>
</dbReference>
<keyword evidence="8" id="KW-1185">Reference proteome</keyword>
<organism evidence="7 8">
    <name type="scientific">Sphingomonas floccifaciens</name>
    <dbReference type="NCBI Taxonomy" id="1844115"/>
    <lineage>
        <taxon>Bacteria</taxon>
        <taxon>Pseudomonadati</taxon>
        <taxon>Pseudomonadota</taxon>
        <taxon>Alphaproteobacteria</taxon>
        <taxon>Sphingomonadales</taxon>
        <taxon>Sphingomonadaceae</taxon>
        <taxon>Sphingomonas</taxon>
    </lineage>
</organism>
<keyword evidence="1" id="KW-0805">Transcription regulation</keyword>
<dbReference type="InterPro" id="IPR036388">
    <property type="entry name" value="WH-like_DNA-bd_sf"/>
</dbReference>
<dbReference type="CDD" id="cd06170">
    <property type="entry name" value="LuxR_C_like"/>
    <property type="match status" value="1"/>
</dbReference>
<dbReference type="PANTHER" id="PTHR44688">
    <property type="entry name" value="DNA-BINDING TRANSCRIPTIONAL ACTIVATOR DEVR_DOSR"/>
    <property type="match status" value="1"/>
</dbReference>
<dbReference type="SMART" id="SM00421">
    <property type="entry name" value="HTH_LUXR"/>
    <property type="match status" value="1"/>
</dbReference>
<feature type="domain" description="HTH luxR-type" evidence="5">
    <location>
        <begin position="131"/>
        <end position="196"/>
    </location>
</feature>
<dbReference type="PANTHER" id="PTHR44688:SF16">
    <property type="entry name" value="DNA-BINDING TRANSCRIPTIONAL ACTIVATOR DEVR_DOSR"/>
    <property type="match status" value="1"/>
</dbReference>
<dbReference type="InterPro" id="IPR016032">
    <property type="entry name" value="Sig_transdc_resp-reg_C-effctor"/>
</dbReference>
<keyword evidence="3" id="KW-0804">Transcription</keyword>
<dbReference type="PROSITE" id="PS50110">
    <property type="entry name" value="RESPONSE_REGULATORY"/>
    <property type="match status" value="1"/>
</dbReference>
<keyword evidence="2" id="KW-0238">DNA-binding</keyword>
<gene>
    <name evidence="7" type="ORF">ACFSC3_05470</name>
</gene>
<reference evidence="8" key="1">
    <citation type="journal article" date="2019" name="Int. J. Syst. Evol. Microbiol.">
        <title>The Global Catalogue of Microorganisms (GCM) 10K type strain sequencing project: providing services to taxonomists for standard genome sequencing and annotation.</title>
        <authorList>
            <consortium name="The Broad Institute Genomics Platform"/>
            <consortium name="The Broad Institute Genome Sequencing Center for Infectious Disease"/>
            <person name="Wu L."/>
            <person name="Ma J."/>
        </authorList>
    </citation>
    <scope>NUCLEOTIDE SEQUENCE [LARGE SCALE GENOMIC DNA]</scope>
    <source>
        <strain evidence="8">Q85</strain>
    </source>
</reference>
<comment type="caution">
    <text evidence="7">The sequence shown here is derived from an EMBL/GenBank/DDBJ whole genome shotgun (WGS) entry which is preliminary data.</text>
</comment>
<dbReference type="Proteomes" id="UP001597283">
    <property type="component" value="Unassembled WGS sequence"/>
</dbReference>
<name>A0ABW4NAE0_9SPHN</name>
<evidence type="ECO:0000313" key="8">
    <source>
        <dbReference type="Proteomes" id="UP001597283"/>
    </source>
</evidence>
<feature type="modified residue" description="4-aspartylphosphate" evidence="4">
    <location>
        <position position="51"/>
    </location>
</feature>
<dbReference type="EMBL" id="JBHUFC010000002">
    <property type="protein sequence ID" value="MFD1787016.1"/>
    <property type="molecule type" value="Genomic_DNA"/>
</dbReference>
<feature type="domain" description="Response regulatory" evidence="6">
    <location>
        <begin position="2"/>
        <end position="116"/>
    </location>
</feature>
<keyword evidence="4" id="KW-0597">Phosphoprotein</keyword>